<evidence type="ECO:0000256" key="1">
    <source>
        <dbReference type="ARBA" id="ARBA00006479"/>
    </source>
</evidence>
<dbReference type="InterPro" id="IPR043129">
    <property type="entry name" value="ATPase_NBD"/>
</dbReference>
<dbReference type="PANTHER" id="PTHR18964:SF149">
    <property type="entry name" value="BIFUNCTIONAL UDP-N-ACETYLGLUCOSAMINE 2-EPIMERASE_N-ACETYLMANNOSAMINE KINASE"/>
    <property type="match status" value="1"/>
</dbReference>
<evidence type="ECO:0000313" key="2">
    <source>
        <dbReference type="EMBL" id="MBM9467849.1"/>
    </source>
</evidence>
<dbReference type="InterPro" id="IPR000600">
    <property type="entry name" value="ROK"/>
</dbReference>
<keyword evidence="3" id="KW-1185">Reference proteome</keyword>
<accession>A0A938YGT3</accession>
<dbReference type="PANTHER" id="PTHR18964">
    <property type="entry name" value="ROK (REPRESSOR, ORF, KINASE) FAMILY"/>
    <property type="match status" value="1"/>
</dbReference>
<reference evidence="2" key="1">
    <citation type="submission" date="2021-01" db="EMBL/GenBank/DDBJ databases">
        <title>YIM 132084 draft genome.</title>
        <authorList>
            <person name="An D."/>
        </authorList>
    </citation>
    <scope>NUCLEOTIDE SEQUENCE</scope>
    <source>
        <strain evidence="2">YIM 132084</strain>
    </source>
</reference>
<dbReference type="EMBL" id="JAERWK010000014">
    <property type="protein sequence ID" value="MBM9467849.1"/>
    <property type="molecule type" value="Genomic_DNA"/>
</dbReference>
<proteinExistence type="inferred from homology"/>
<sequence length="306" mass="30549">MPTAVPTATPSGAVLGVDVGATNLRIGLVDPSGAEIAPISVPLPVAPHARLAAIVAAVATSAAELGPRAIGIAIAGTVTDGTITWSANLGLHDVPLRDLITAATGRPTEVLNDARAAGLAEAAAGPDGGAGTVLAVTVGTGIGGALIVDGRLRQGTGDAGEIGHMVVEPGGVPCGCGRRGCWERYAGGDALRLRAMQLLGPEPPDPLAELITLIEAGDLAAGAVLDEASERFRSGIDDLCAVLAPDVVVLGGGIMARRGLVARRYHESLTGLRWAARTRFELSRLGDAAGLLGAARHAADALLLAG</sequence>
<name>A0A938YGT3_9ACTN</name>
<organism evidence="2 3">
    <name type="scientific">Nakamurella leprariae</name>
    <dbReference type="NCBI Taxonomy" id="2803911"/>
    <lineage>
        <taxon>Bacteria</taxon>
        <taxon>Bacillati</taxon>
        <taxon>Actinomycetota</taxon>
        <taxon>Actinomycetes</taxon>
        <taxon>Nakamurellales</taxon>
        <taxon>Nakamurellaceae</taxon>
        <taxon>Nakamurella</taxon>
    </lineage>
</organism>
<dbReference type="InterPro" id="IPR049874">
    <property type="entry name" value="ROK_cs"/>
</dbReference>
<protein>
    <submittedName>
        <fullName evidence="2">ROK family protein</fullName>
    </submittedName>
</protein>
<dbReference type="Gene3D" id="3.30.420.40">
    <property type="match status" value="2"/>
</dbReference>
<comment type="similarity">
    <text evidence="1">Belongs to the ROK (NagC/XylR) family.</text>
</comment>
<dbReference type="PROSITE" id="PS01125">
    <property type="entry name" value="ROK"/>
    <property type="match status" value="1"/>
</dbReference>
<evidence type="ECO:0000313" key="3">
    <source>
        <dbReference type="Proteomes" id="UP000663792"/>
    </source>
</evidence>
<gene>
    <name evidence="2" type="ORF">JL106_11200</name>
</gene>
<comment type="caution">
    <text evidence="2">The sequence shown here is derived from an EMBL/GenBank/DDBJ whole genome shotgun (WGS) entry which is preliminary data.</text>
</comment>
<dbReference type="SUPFAM" id="SSF53067">
    <property type="entry name" value="Actin-like ATPase domain"/>
    <property type="match status" value="1"/>
</dbReference>
<dbReference type="RefSeq" id="WP_205260812.1">
    <property type="nucleotide sequence ID" value="NZ_JAERWK010000014.1"/>
</dbReference>
<dbReference type="Pfam" id="PF00480">
    <property type="entry name" value="ROK"/>
    <property type="match status" value="1"/>
</dbReference>
<dbReference type="AlphaFoldDB" id="A0A938YGT3"/>
<dbReference type="Proteomes" id="UP000663792">
    <property type="component" value="Unassembled WGS sequence"/>
</dbReference>